<feature type="chain" id="PRO_5044802303" description="PDZ domain-containing protein" evidence="6">
    <location>
        <begin position="28"/>
        <end position="546"/>
    </location>
</feature>
<dbReference type="InterPro" id="IPR051201">
    <property type="entry name" value="Chloro_Bact_Ser_Proteases"/>
</dbReference>
<name>A0ABD3PR86_9STRA</name>
<evidence type="ECO:0000256" key="6">
    <source>
        <dbReference type="SAM" id="SignalP"/>
    </source>
</evidence>
<evidence type="ECO:0000256" key="3">
    <source>
        <dbReference type="ARBA" id="ARBA00022801"/>
    </source>
</evidence>
<dbReference type="SUPFAM" id="SSF50494">
    <property type="entry name" value="Trypsin-like serine proteases"/>
    <property type="match status" value="1"/>
</dbReference>
<dbReference type="Pfam" id="PF13365">
    <property type="entry name" value="Trypsin_2"/>
    <property type="match status" value="1"/>
</dbReference>
<evidence type="ECO:0000313" key="8">
    <source>
        <dbReference type="Proteomes" id="UP001516023"/>
    </source>
</evidence>
<proteinExistence type="inferred from homology"/>
<feature type="region of interest" description="Disordered" evidence="5">
    <location>
        <begin position="54"/>
        <end position="73"/>
    </location>
</feature>
<dbReference type="Gene3D" id="2.40.10.120">
    <property type="match status" value="1"/>
</dbReference>
<dbReference type="Proteomes" id="UP001516023">
    <property type="component" value="Unassembled WGS sequence"/>
</dbReference>
<dbReference type="GO" id="GO:0008233">
    <property type="term" value="F:peptidase activity"/>
    <property type="evidence" value="ECO:0007669"/>
    <property type="project" value="UniProtKB-KW"/>
</dbReference>
<dbReference type="SUPFAM" id="SSF50156">
    <property type="entry name" value="PDZ domain-like"/>
    <property type="match status" value="1"/>
</dbReference>
<evidence type="ECO:0000256" key="2">
    <source>
        <dbReference type="ARBA" id="ARBA00022670"/>
    </source>
</evidence>
<dbReference type="InterPro" id="IPR036034">
    <property type="entry name" value="PDZ_sf"/>
</dbReference>
<comment type="similarity">
    <text evidence="1">Belongs to the peptidase S1C family.</text>
</comment>
<dbReference type="InterPro" id="IPR009003">
    <property type="entry name" value="Peptidase_S1_PA"/>
</dbReference>
<comment type="caution">
    <text evidence="7">The sequence shown here is derived from an EMBL/GenBank/DDBJ whole genome shotgun (WGS) entry which is preliminary data.</text>
</comment>
<feature type="signal peptide" evidence="6">
    <location>
        <begin position="1"/>
        <end position="27"/>
    </location>
</feature>
<feature type="compositionally biased region" description="Polar residues" evidence="5">
    <location>
        <begin position="119"/>
        <end position="130"/>
    </location>
</feature>
<evidence type="ECO:0000256" key="4">
    <source>
        <dbReference type="ARBA" id="ARBA00023026"/>
    </source>
</evidence>
<dbReference type="EMBL" id="JABMIG020000125">
    <property type="protein sequence ID" value="KAL3790580.1"/>
    <property type="molecule type" value="Genomic_DNA"/>
</dbReference>
<keyword evidence="8" id="KW-1185">Reference proteome</keyword>
<keyword evidence="4" id="KW-0843">Virulence</keyword>
<evidence type="ECO:0000256" key="5">
    <source>
        <dbReference type="SAM" id="MobiDB-lite"/>
    </source>
</evidence>
<reference evidence="7 8" key="1">
    <citation type="journal article" date="2020" name="G3 (Bethesda)">
        <title>Improved Reference Genome for Cyclotella cryptica CCMP332, a Model for Cell Wall Morphogenesis, Salinity Adaptation, and Lipid Production in Diatoms (Bacillariophyta).</title>
        <authorList>
            <person name="Roberts W.R."/>
            <person name="Downey K.M."/>
            <person name="Ruck E.C."/>
            <person name="Traller J.C."/>
            <person name="Alverson A.J."/>
        </authorList>
    </citation>
    <scope>NUCLEOTIDE SEQUENCE [LARGE SCALE GENOMIC DNA]</scope>
    <source>
        <strain evidence="7 8">CCMP332</strain>
    </source>
</reference>
<dbReference type="GO" id="GO:0006508">
    <property type="term" value="P:proteolysis"/>
    <property type="evidence" value="ECO:0007669"/>
    <property type="project" value="UniProtKB-KW"/>
</dbReference>
<feature type="region of interest" description="Disordered" evidence="5">
    <location>
        <begin position="119"/>
        <end position="139"/>
    </location>
</feature>
<dbReference type="AlphaFoldDB" id="A0ABD3PR86"/>
<evidence type="ECO:0008006" key="9">
    <source>
        <dbReference type="Google" id="ProtNLM"/>
    </source>
</evidence>
<organism evidence="7 8">
    <name type="scientific">Cyclotella cryptica</name>
    <dbReference type="NCBI Taxonomy" id="29204"/>
    <lineage>
        <taxon>Eukaryota</taxon>
        <taxon>Sar</taxon>
        <taxon>Stramenopiles</taxon>
        <taxon>Ochrophyta</taxon>
        <taxon>Bacillariophyta</taxon>
        <taxon>Coscinodiscophyceae</taxon>
        <taxon>Thalassiosirophycidae</taxon>
        <taxon>Stephanodiscales</taxon>
        <taxon>Stephanodiscaceae</taxon>
        <taxon>Cyclotella</taxon>
    </lineage>
</organism>
<evidence type="ECO:0000256" key="1">
    <source>
        <dbReference type="ARBA" id="ARBA00010541"/>
    </source>
</evidence>
<sequence length="546" mass="59257">MPKMTKVKCHFWNLLVLQILSRMDSLAFQYPSTQTTCGRYTLDFPKTVLHQAGKNVNNQNNNELSTDGISPDPTKVAIPSTELDDAMGLTPEERTVVNIHRICSPSVVYVTSVLKSPTSKSQYRQQQNTRLNKRKLPRGTALGSGSGFVTDVASDGNSYYVVTNYHVVQRAYEANQMMLNYEMFWKNLTRTLDDWAGKTGGDSFEGVVNRTLDAMLRERRSRRDANGELLDDLPAQVFLRFGANEADINEGRKASYFPCEIVDVVKELDVAVLRIDAPSADTDFGGGTTEPLPVVRALSYGQSSDLLVGQTLLAIGNPFGLDRTITSGLVSALGRTVTGVAGNPIKNCIQTDAAINPGNSGGPLLNLKGEVVGVNTMIISTSGSSAGIGFAVPGDSVRDSTKGIVEKDKERKNRSKQRKGRGWLGIEVALGSLEMSLRKRVSRNGNEGIGAFVISVSSDSPLTQQQQEDALVSFSSIVDVDRTTISNGSISLGDRIINVGGNEILIGSDLMNDLKGRVEGERLALTVENSERERKVVYVTLGKMPL</sequence>
<keyword evidence="6" id="KW-0732">Signal</keyword>
<accession>A0ABD3PR86</accession>
<dbReference type="PANTHER" id="PTHR43343:SF3">
    <property type="entry name" value="PROTEASE DO-LIKE 8, CHLOROPLASTIC"/>
    <property type="match status" value="1"/>
</dbReference>
<evidence type="ECO:0000313" key="7">
    <source>
        <dbReference type="EMBL" id="KAL3790580.1"/>
    </source>
</evidence>
<dbReference type="Gene3D" id="2.40.10.10">
    <property type="entry name" value="Trypsin-like serine proteases"/>
    <property type="match status" value="1"/>
</dbReference>
<keyword evidence="3" id="KW-0378">Hydrolase</keyword>
<protein>
    <recommendedName>
        <fullName evidence="9">PDZ domain-containing protein</fullName>
    </recommendedName>
</protein>
<dbReference type="Gene3D" id="2.30.42.10">
    <property type="match status" value="1"/>
</dbReference>
<dbReference type="PANTHER" id="PTHR43343">
    <property type="entry name" value="PEPTIDASE S12"/>
    <property type="match status" value="1"/>
</dbReference>
<keyword evidence="2" id="KW-0645">Protease</keyword>
<gene>
    <name evidence="7" type="ORF">HJC23_008786</name>
</gene>
<dbReference type="InterPro" id="IPR043504">
    <property type="entry name" value="Peptidase_S1_PA_chymotrypsin"/>
</dbReference>